<name>A0A8H3FSK5_9LECA</name>
<evidence type="ECO:0000256" key="5">
    <source>
        <dbReference type="ARBA" id="ARBA00022884"/>
    </source>
</evidence>
<evidence type="ECO:0000256" key="7">
    <source>
        <dbReference type="RuleBase" id="RU365068"/>
    </source>
</evidence>
<dbReference type="Pfam" id="PF00271">
    <property type="entry name" value="Helicase_C"/>
    <property type="match status" value="1"/>
</dbReference>
<dbReference type="CDD" id="cd18787">
    <property type="entry name" value="SF2_C_DEAD"/>
    <property type="match status" value="1"/>
</dbReference>
<keyword evidence="4 6" id="KW-0067">ATP-binding</keyword>
<keyword evidence="1 6" id="KW-0547">Nucleotide-binding</keyword>
<dbReference type="AlphaFoldDB" id="A0A8H3FSK5"/>
<comment type="function">
    <text evidence="7">RNA helicase.</text>
</comment>
<dbReference type="SUPFAM" id="SSF52540">
    <property type="entry name" value="P-loop containing nucleoside triphosphate hydrolases"/>
    <property type="match status" value="1"/>
</dbReference>
<dbReference type="EC" id="3.6.4.13" evidence="7"/>
<evidence type="ECO:0000256" key="4">
    <source>
        <dbReference type="ARBA" id="ARBA00022840"/>
    </source>
</evidence>
<comment type="caution">
    <text evidence="11">The sequence shown here is derived from an EMBL/GenBank/DDBJ whole genome shotgun (WGS) entry which is preliminary data.</text>
</comment>
<dbReference type="Proteomes" id="UP000664169">
    <property type="component" value="Unassembled WGS sequence"/>
</dbReference>
<dbReference type="PROSITE" id="PS00039">
    <property type="entry name" value="DEAD_ATP_HELICASE"/>
    <property type="match status" value="1"/>
</dbReference>
<dbReference type="InterPro" id="IPR011545">
    <property type="entry name" value="DEAD/DEAH_box_helicase_dom"/>
</dbReference>
<keyword evidence="3 6" id="KW-0347">Helicase</keyword>
<keyword evidence="5 7" id="KW-0694">RNA-binding</keyword>
<sequence>MTAVQSQTINEAAKGIDTLGIARTGTGKTVAFLLPVIQRILQASPELEHRQRNPAIDIRSIIISPTRELAEQISKEAKRLVGNTGIKIGLAVGGTGRSVALRDMHRNGCHILVGTPGRLNDLLSDTQSGIVVPKLNSFVLDEADRLLDDGFGPAIEEIYRYFPSKMEVDRQTLMFSATMEQAVMGMVGKFMKRDFRTVRTVSADEVQTHERVPQHVVVMNGLENQIPALFELIKRESGPGKDFKAIVFFNTSAEVSLVRAIYDKSSLRNKIGIQGLEMHARLSQYQRTQTSNNFRHSKSAIMFSSDVAARGMDFPNVSHVIQMGLAKDRDTYIHRVGRTGRAGKEGQGWVLLTPWDTYLYKRRLSQLPIKVDGTLETASLDMSQNLAISQGVADLLTDTIQAAKNVDFTLKSNAFTSNLSAGQSVDKGLLIEALNRRAQYGWGMDPPPSVSNSLANKLGFSRTRELRIGDDPRAPPRSTDERKGQSVWQASRMSHGKYQDRSTRRTSLPSRAF</sequence>
<dbReference type="SMART" id="SM00487">
    <property type="entry name" value="DEXDc"/>
    <property type="match status" value="1"/>
</dbReference>
<dbReference type="PROSITE" id="PS51194">
    <property type="entry name" value="HELICASE_CTER"/>
    <property type="match status" value="1"/>
</dbReference>
<feature type="domain" description="Helicase ATP-binding" evidence="9">
    <location>
        <begin position="9"/>
        <end position="197"/>
    </location>
</feature>
<comment type="similarity">
    <text evidence="6">Belongs to the DEAD box helicase family.</text>
</comment>
<evidence type="ECO:0000313" key="11">
    <source>
        <dbReference type="EMBL" id="CAF9926556.1"/>
    </source>
</evidence>
<dbReference type="GO" id="GO:0016787">
    <property type="term" value="F:hydrolase activity"/>
    <property type="evidence" value="ECO:0007669"/>
    <property type="project" value="UniProtKB-KW"/>
</dbReference>
<feature type="compositionally biased region" description="Basic and acidic residues" evidence="8">
    <location>
        <begin position="462"/>
        <end position="484"/>
    </location>
</feature>
<evidence type="ECO:0000256" key="1">
    <source>
        <dbReference type="ARBA" id="ARBA00022741"/>
    </source>
</evidence>
<evidence type="ECO:0000256" key="2">
    <source>
        <dbReference type="ARBA" id="ARBA00022801"/>
    </source>
</evidence>
<dbReference type="InterPro" id="IPR014001">
    <property type="entry name" value="Helicase_ATP-bd"/>
</dbReference>
<dbReference type="SMART" id="SM00490">
    <property type="entry name" value="HELICc"/>
    <property type="match status" value="1"/>
</dbReference>
<gene>
    <name evidence="11" type="ORF">GOMPHAMPRED_004170</name>
</gene>
<evidence type="ECO:0000256" key="6">
    <source>
        <dbReference type="RuleBase" id="RU000492"/>
    </source>
</evidence>
<dbReference type="PANTHER" id="PTHR24031">
    <property type="entry name" value="RNA HELICASE"/>
    <property type="match status" value="1"/>
</dbReference>
<comment type="domain">
    <text evidence="7">The Q motif is unique to and characteristic of the DEAD box family of RNA helicases and controls ATP binding and hydrolysis.</text>
</comment>
<dbReference type="InterPro" id="IPR001650">
    <property type="entry name" value="Helicase_C-like"/>
</dbReference>
<protein>
    <recommendedName>
        <fullName evidence="7">ATP-dependent RNA helicase</fullName>
        <ecNumber evidence="7">3.6.4.13</ecNumber>
    </recommendedName>
</protein>
<accession>A0A8H3FSK5</accession>
<dbReference type="PROSITE" id="PS51192">
    <property type="entry name" value="HELICASE_ATP_BIND_1"/>
    <property type="match status" value="1"/>
</dbReference>
<feature type="domain" description="Helicase C-terminal" evidence="10">
    <location>
        <begin position="225"/>
        <end position="383"/>
    </location>
</feature>
<proteinExistence type="inferred from homology"/>
<dbReference type="EMBL" id="CAJPDQ010000025">
    <property type="protein sequence ID" value="CAF9926556.1"/>
    <property type="molecule type" value="Genomic_DNA"/>
</dbReference>
<dbReference type="GO" id="GO:0003723">
    <property type="term" value="F:RNA binding"/>
    <property type="evidence" value="ECO:0007669"/>
    <property type="project" value="UniProtKB-UniRule"/>
</dbReference>
<evidence type="ECO:0000256" key="8">
    <source>
        <dbReference type="SAM" id="MobiDB-lite"/>
    </source>
</evidence>
<dbReference type="Gene3D" id="3.40.50.300">
    <property type="entry name" value="P-loop containing nucleotide triphosphate hydrolases"/>
    <property type="match status" value="2"/>
</dbReference>
<dbReference type="InterPro" id="IPR027417">
    <property type="entry name" value="P-loop_NTPase"/>
</dbReference>
<evidence type="ECO:0000313" key="12">
    <source>
        <dbReference type="Proteomes" id="UP000664169"/>
    </source>
</evidence>
<dbReference type="GO" id="GO:0005524">
    <property type="term" value="F:ATP binding"/>
    <property type="evidence" value="ECO:0007669"/>
    <property type="project" value="UniProtKB-UniRule"/>
</dbReference>
<reference evidence="11" key="1">
    <citation type="submission" date="2021-03" db="EMBL/GenBank/DDBJ databases">
        <authorList>
            <person name="Tagirdzhanova G."/>
        </authorList>
    </citation>
    <scope>NUCLEOTIDE SEQUENCE</scope>
</reference>
<keyword evidence="12" id="KW-1185">Reference proteome</keyword>
<dbReference type="GO" id="GO:0003724">
    <property type="term" value="F:RNA helicase activity"/>
    <property type="evidence" value="ECO:0007669"/>
    <property type="project" value="UniProtKB-EC"/>
</dbReference>
<comment type="catalytic activity">
    <reaction evidence="7">
        <text>ATP + H2O = ADP + phosphate + H(+)</text>
        <dbReference type="Rhea" id="RHEA:13065"/>
        <dbReference type="ChEBI" id="CHEBI:15377"/>
        <dbReference type="ChEBI" id="CHEBI:15378"/>
        <dbReference type="ChEBI" id="CHEBI:30616"/>
        <dbReference type="ChEBI" id="CHEBI:43474"/>
        <dbReference type="ChEBI" id="CHEBI:456216"/>
        <dbReference type="EC" id="3.6.4.13"/>
    </reaction>
</comment>
<dbReference type="OrthoDB" id="193716at2759"/>
<evidence type="ECO:0000259" key="9">
    <source>
        <dbReference type="PROSITE" id="PS51192"/>
    </source>
</evidence>
<dbReference type="Pfam" id="PF00270">
    <property type="entry name" value="DEAD"/>
    <property type="match status" value="1"/>
</dbReference>
<feature type="region of interest" description="Disordered" evidence="8">
    <location>
        <begin position="461"/>
        <end position="513"/>
    </location>
</feature>
<organism evidence="11 12">
    <name type="scientific">Gomphillus americanus</name>
    <dbReference type="NCBI Taxonomy" id="1940652"/>
    <lineage>
        <taxon>Eukaryota</taxon>
        <taxon>Fungi</taxon>
        <taxon>Dikarya</taxon>
        <taxon>Ascomycota</taxon>
        <taxon>Pezizomycotina</taxon>
        <taxon>Lecanoromycetes</taxon>
        <taxon>OSLEUM clade</taxon>
        <taxon>Ostropomycetidae</taxon>
        <taxon>Ostropales</taxon>
        <taxon>Graphidaceae</taxon>
        <taxon>Gomphilloideae</taxon>
        <taxon>Gomphillus</taxon>
    </lineage>
</organism>
<dbReference type="InterPro" id="IPR000629">
    <property type="entry name" value="RNA-helicase_DEAD-box_CS"/>
</dbReference>
<evidence type="ECO:0000259" key="10">
    <source>
        <dbReference type="PROSITE" id="PS51194"/>
    </source>
</evidence>
<keyword evidence="2 6" id="KW-0378">Hydrolase</keyword>
<evidence type="ECO:0000256" key="3">
    <source>
        <dbReference type="ARBA" id="ARBA00022806"/>
    </source>
</evidence>